<feature type="domain" description="DNA ligase D 3'-phosphoesterase" evidence="1">
    <location>
        <begin position="55"/>
        <end position="89"/>
    </location>
</feature>
<protein>
    <recommendedName>
        <fullName evidence="1">DNA ligase D 3'-phosphoesterase domain-containing protein</fullName>
    </recommendedName>
</protein>
<dbReference type="eggNOG" id="COG1793">
    <property type="taxonomic scope" value="Bacteria"/>
</dbReference>
<dbReference type="PANTHER" id="PTHR39465">
    <property type="entry name" value="DNA LIGASE D, 3'-PHOSPHOESTERASE DOMAIN"/>
    <property type="match status" value="1"/>
</dbReference>
<name>H5XD86_9PSEU</name>
<dbReference type="AlphaFoldDB" id="H5XD86"/>
<dbReference type="STRING" id="882082.SaccyDRAFT_0227"/>
<dbReference type="Proteomes" id="UP000002791">
    <property type="component" value="Chromosome"/>
</dbReference>
<accession>H5XD86</accession>
<dbReference type="HOGENOM" id="CLU_1569567_0_0_11"/>
<gene>
    <name evidence="2" type="ORF">SaccyDRAFT_0227</name>
</gene>
<dbReference type="InterPro" id="IPR014144">
    <property type="entry name" value="LigD_PE_domain"/>
</dbReference>
<evidence type="ECO:0000259" key="1">
    <source>
        <dbReference type="Pfam" id="PF13298"/>
    </source>
</evidence>
<organism evidence="2 3">
    <name type="scientific">Saccharomonospora cyanea NA-134</name>
    <dbReference type="NCBI Taxonomy" id="882082"/>
    <lineage>
        <taxon>Bacteria</taxon>
        <taxon>Bacillati</taxon>
        <taxon>Actinomycetota</taxon>
        <taxon>Actinomycetes</taxon>
        <taxon>Pseudonocardiales</taxon>
        <taxon>Pseudonocardiaceae</taxon>
        <taxon>Saccharomonospora</taxon>
    </lineage>
</organism>
<keyword evidence="3" id="KW-1185">Reference proteome</keyword>
<dbReference type="Pfam" id="PF13298">
    <property type="entry name" value="LigD_N"/>
    <property type="match status" value="1"/>
</dbReference>
<sequence length="176" mass="19347">MFSQFRAGIFADMANRDVHGTTPPKLHPRRAVEVGGRVEARPNQSLFVVEEHECGLHYDFRLQLDGVAVCWAIPEHPSQTPGDKRLAIRDAEPGSGRGAVWDTGTVENLGDLAWQHALAEGRLALRLTGGRLHGVFVMVRAHRSPDQEQWLLITKEAGHGHAPGVRAVTASAEEQR</sequence>
<proteinExistence type="predicted"/>
<reference evidence="2 3" key="1">
    <citation type="submission" date="2011-11" db="EMBL/GenBank/DDBJ databases">
        <title>The Noncontiguous Finished sequence of Saccharomonospora cyanea NA-134.</title>
        <authorList>
            <consortium name="US DOE Joint Genome Institute"/>
            <person name="Lucas S."/>
            <person name="Han J."/>
            <person name="Lapidus A."/>
            <person name="Cheng J.-F."/>
            <person name="Goodwin L."/>
            <person name="Pitluck S."/>
            <person name="Peters L."/>
            <person name="Ovchinnikova G."/>
            <person name="Lu M."/>
            <person name="Detter J.C."/>
            <person name="Han C."/>
            <person name="Tapia R."/>
            <person name="Land M."/>
            <person name="Hauser L."/>
            <person name="Kyrpides N."/>
            <person name="Ivanova N."/>
            <person name="Pagani I."/>
            <person name="Brambilla E.-M."/>
            <person name="Klenk H.-P."/>
            <person name="Woyke T."/>
        </authorList>
    </citation>
    <scope>NUCLEOTIDE SEQUENCE [LARGE SCALE GENOMIC DNA]</scope>
    <source>
        <strain evidence="2 3">NA-134</strain>
    </source>
</reference>
<evidence type="ECO:0000313" key="2">
    <source>
        <dbReference type="EMBL" id="EHR59166.1"/>
    </source>
</evidence>
<dbReference type="EMBL" id="CM001440">
    <property type="protein sequence ID" value="EHR59166.1"/>
    <property type="molecule type" value="Genomic_DNA"/>
</dbReference>
<evidence type="ECO:0000313" key="3">
    <source>
        <dbReference type="Proteomes" id="UP000002791"/>
    </source>
</evidence>
<dbReference type="PANTHER" id="PTHR39465:SF1">
    <property type="entry name" value="DNA LIGASE D 3'-PHOSPHOESTERASE DOMAIN-CONTAINING PROTEIN"/>
    <property type="match status" value="1"/>
</dbReference>